<organism evidence="3 4">
    <name type="scientific">Porphyridium purpureum</name>
    <name type="common">Red alga</name>
    <name type="synonym">Porphyridium cruentum</name>
    <dbReference type="NCBI Taxonomy" id="35688"/>
    <lineage>
        <taxon>Eukaryota</taxon>
        <taxon>Rhodophyta</taxon>
        <taxon>Bangiophyceae</taxon>
        <taxon>Porphyridiales</taxon>
        <taxon>Porphyridiaceae</taxon>
        <taxon>Porphyridium</taxon>
    </lineage>
</organism>
<evidence type="ECO:0000259" key="2">
    <source>
        <dbReference type="Pfam" id="PF01757"/>
    </source>
</evidence>
<dbReference type="PANTHER" id="PTHR23028:SF53">
    <property type="entry name" value="ACYL_TRANSF_3 DOMAIN-CONTAINING PROTEIN"/>
    <property type="match status" value="1"/>
</dbReference>
<dbReference type="AlphaFoldDB" id="A0A5J4YG01"/>
<evidence type="ECO:0000256" key="1">
    <source>
        <dbReference type="SAM" id="Phobius"/>
    </source>
</evidence>
<feature type="transmembrane region" description="Helical" evidence="1">
    <location>
        <begin position="110"/>
        <end position="129"/>
    </location>
</feature>
<reference evidence="4" key="1">
    <citation type="journal article" date="2019" name="Nat. Commun.">
        <title>Expansion of phycobilisome linker gene families in mesophilic red algae.</title>
        <authorList>
            <person name="Lee J."/>
            <person name="Kim D."/>
            <person name="Bhattacharya D."/>
            <person name="Yoon H.S."/>
        </authorList>
    </citation>
    <scope>NUCLEOTIDE SEQUENCE [LARGE SCALE GENOMIC DNA]</scope>
    <source>
        <strain evidence="4">CCMP 1328</strain>
    </source>
</reference>
<keyword evidence="4" id="KW-1185">Reference proteome</keyword>
<feature type="transmembrane region" description="Helical" evidence="1">
    <location>
        <begin position="50"/>
        <end position="83"/>
    </location>
</feature>
<dbReference type="InterPro" id="IPR002656">
    <property type="entry name" value="Acyl_transf_3_dom"/>
</dbReference>
<dbReference type="OrthoDB" id="207378at2759"/>
<evidence type="ECO:0000313" key="3">
    <source>
        <dbReference type="EMBL" id="KAA8490208.1"/>
    </source>
</evidence>
<dbReference type="GO" id="GO:0000271">
    <property type="term" value="P:polysaccharide biosynthetic process"/>
    <property type="evidence" value="ECO:0007669"/>
    <property type="project" value="TreeGrafter"/>
</dbReference>
<feature type="transmembrane region" description="Helical" evidence="1">
    <location>
        <begin position="261"/>
        <end position="281"/>
    </location>
</feature>
<dbReference type="GO" id="GO:0016020">
    <property type="term" value="C:membrane"/>
    <property type="evidence" value="ECO:0007669"/>
    <property type="project" value="TreeGrafter"/>
</dbReference>
<gene>
    <name evidence="3" type="ORF">FVE85_3462</name>
</gene>
<feature type="transmembrane region" description="Helical" evidence="1">
    <location>
        <begin position="287"/>
        <end position="305"/>
    </location>
</feature>
<evidence type="ECO:0000313" key="4">
    <source>
        <dbReference type="Proteomes" id="UP000324585"/>
    </source>
</evidence>
<dbReference type="EMBL" id="VRMN01000048">
    <property type="protein sequence ID" value="KAA8490208.1"/>
    <property type="molecule type" value="Genomic_DNA"/>
</dbReference>
<keyword evidence="1" id="KW-0812">Transmembrane</keyword>
<dbReference type="Proteomes" id="UP000324585">
    <property type="component" value="Unassembled WGS sequence"/>
</dbReference>
<keyword evidence="1" id="KW-1133">Transmembrane helix</keyword>
<protein>
    <submittedName>
        <fullName evidence="3">O-acetyltransferase OatA</fullName>
    </submittedName>
</protein>
<sequence length="553" mass="61673">MSADEMLLPATPTTASKASRGRGIVVRTLEYFVDSDVPPHWLPHLDGLRAIALLGVLLYHFELLACLGGFTGVDVFLVLSGFLMTRNIMKKIATDSFVLSEFYKGRFWRLYPSSLFTTTLTMMLAYFIFSPTLAYDTVRSGFSSMLLSSNILFSTEVGGYFDKSVILKPLLHTWSLSLEEQYYLFWPLFLIVTASLQKPVLEPWFVVIVAGLSLISFVLACVLVYPMATFSWYMLPTRIYEFTIGCLVHVFFPRMTSWPRMLQNSLCSLGLLGILWSYFFLDDNTRFPGWASIPSTVGAALIILSPNSHISRLFLCNKALRWLGKISYAAYLLTTDAARYLFIALACLRRLLVTTGSVFEGLVFPTSAAELGSQQQYRQLRSEFPQTFVLKLGRRARCKPDGNHPVENGGSATPVEQLAPGIVTIGIFKRAQPRAIFLGDSFVGNLVPSFNILARDLGVYFAGVLANGCFTLISEPEDRQELYINARKNGREECRASTRTAQRLVEDLKFKTTFFSYSAAVDSWASPDLAAAKANSVMSEVAQAPQFKGKVSL</sequence>
<dbReference type="PANTHER" id="PTHR23028">
    <property type="entry name" value="ACETYLTRANSFERASE"/>
    <property type="match status" value="1"/>
</dbReference>
<dbReference type="Pfam" id="PF01757">
    <property type="entry name" value="Acyl_transf_3"/>
    <property type="match status" value="1"/>
</dbReference>
<dbReference type="InterPro" id="IPR050879">
    <property type="entry name" value="Acyltransferase_3"/>
</dbReference>
<dbReference type="GO" id="GO:0016747">
    <property type="term" value="F:acyltransferase activity, transferring groups other than amino-acyl groups"/>
    <property type="evidence" value="ECO:0007669"/>
    <property type="project" value="InterPro"/>
</dbReference>
<name>A0A5J4YG01_PORPP</name>
<feature type="domain" description="Acyltransferase 3" evidence="2">
    <location>
        <begin position="45"/>
        <end position="333"/>
    </location>
</feature>
<proteinExistence type="predicted"/>
<keyword evidence="3" id="KW-0808">Transferase</keyword>
<comment type="caution">
    <text evidence="3">The sequence shown here is derived from an EMBL/GenBank/DDBJ whole genome shotgun (WGS) entry which is preliminary data.</text>
</comment>
<feature type="transmembrane region" description="Helical" evidence="1">
    <location>
        <begin position="204"/>
        <end position="225"/>
    </location>
</feature>
<keyword evidence="1" id="KW-0472">Membrane</keyword>
<accession>A0A5J4YG01</accession>